<evidence type="ECO:0000313" key="4">
    <source>
        <dbReference type="Proteomes" id="UP000007488"/>
    </source>
</evidence>
<dbReference type="InterPro" id="IPR036388">
    <property type="entry name" value="WH-like_DNA-bd_sf"/>
</dbReference>
<feature type="region of interest" description="Disordered" evidence="1">
    <location>
        <begin position="69"/>
        <end position="89"/>
    </location>
</feature>
<dbReference type="InterPro" id="IPR013249">
    <property type="entry name" value="RNA_pol_sigma70_r4_t2"/>
</dbReference>
<dbReference type="GO" id="GO:0006352">
    <property type="term" value="P:DNA-templated transcription initiation"/>
    <property type="evidence" value="ECO:0007669"/>
    <property type="project" value="InterPro"/>
</dbReference>
<dbReference type="InterPro" id="IPR016032">
    <property type="entry name" value="Sig_transdc_resp-reg_C-effctor"/>
</dbReference>
<dbReference type="Proteomes" id="UP000007488">
    <property type="component" value="Chromosome"/>
</dbReference>
<organism evidence="3 4">
    <name type="scientific">Syntrophobotulus glycolicus (strain DSM 8271 / FlGlyR)</name>
    <dbReference type="NCBI Taxonomy" id="645991"/>
    <lineage>
        <taxon>Bacteria</taxon>
        <taxon>Bacillati</taxon>
        <taxon>Bacillota</taxon>
        <taxon>Clostridia</taxon>
        <taxon>Eubacteriales</taxon>
        <taxon>Desulfitobacteriaceae</taxon>
        <taxon>Syntrophobotulus</taxon>
    </lineage>
</organism>
<dbReference type="OrthoDB" id="1799459at2"/>
<name>F0SW92_SYNGF</name>
<gene>
    <name evidence="3" type="ordered locus">Sgly_0207</name>
</gene>
<dbReference type="EMBL" id="CP002547">
    <property type="protein sequence ID" value="ADY54578.1"/>
    <property type="molecule type" value="Genomic_DNA"/>
</dbReference>
<reference evidence="3 4" key="1">
    <citation type="journal article" date="2011" name="Stand. Genomic Sci.">
        <title>Complete genome sequence of Syntrophobotulus glycolicus type strain (FlGlyR).</title>
        <authorList>
            <person name="Han C."/>
            <person name="Mwirichia R."/>
            <person name="Chertkov O."/>
            <person name="Held B."/>
            <person name="Lapidus A."/>
            <person name="Nolan M."/>
            <person name="Lucas S."/>
            <person name="Hammon N."/>
            <person name="Deshpande S."/>
            <person name="Cheng J.F."/>
            <person name="Tapia R."/>
            <person name="Goodwin L."/>
            <person name="Pitluck S."/>
            <person name="Huntemann M."/>
            <person name="Liolios K."/>
            <person name="Ivanova N."/>
            <person name="Pagani I."/>
            <person name="Mavromatis K."/>
            <person name="Ovchinikova G."/>
            <person name="Pati A."/>
            <person name="Chen A."/>
            <person name="Palaniappan K."/>
            <person name="Land M."/>
            <person name="Hauser L."/>
            <person name="Brambilla E.M."/>
            <person name="Rohde M."/>
            <person name="Spring S."/>
            <person name="Sikorski J."/>
            <person name="Goker M."/>
            <person name="Woyke T."/>
            <person name="Bristow J."/>
            <person name="Eisen J.A."/>
            <person name="Markowitz V."/>
            <person name="Hugenholtz P."/>
            <person name="Kyrpides N.C."/>
            <person name="Klenk H.P."/>
            <person name="Detter J.C."/>
        </authorList>
    </citation>
    <scope>NUCLEOTIDE SEQUENCE [LARGE SCALE GENOMIC DNA]</scope>
    <source>
        <strain evidence="4">DSM 8271 / FlGlyR</strain>
    </source>
</reference>
<dbReference type="RefSeq" id="WP_013623449.1">
    <property type="nucleotide sequence ID" value="NC_015172.1"/>
</dbReference>
<dbReference type="KEGG" id="sgy:Sgly_0207"/>
<evidence type="ECO:0000256" key="1">
    <source>
        <dbReference type="SAM" id="MobiDB-lite"/>
    </source>
</evidence>
<feature type="domain" description="RNA polymerase sigma factor 70 region 4 type 2" evidence="2">
    <location>
        <begin position="8"/>
        <end position="52"/>
    </location>
</feature>
<dbReference type="SUPFAM" id="SSF46894">
    <property type="entry name" value="C-terminal effector domain of the bipartite response regulators"/>
    <property type="match status" value="1"/>
</dbReference>
<dbReference type="eggNOG" id="COG1595">
    <property type="taxonomic scope" value="Bacteria"/>
</dbReference>
<evidence type="ECO:0000259" key="2">
    <source>
        <dbReference type="Pfam" id="PF08281"/>
    </source>
</evidence>
<accession>F0SW92</accession>
<dbReference type="GO" id="GO:0016987">
    <property type="term" value="F:sigma factor activity"/>
    <property type="evidence" value="ECO:0007669"/>
    <property type="project" value="InterPro"/>
</dbReference>
<proteinExistence type="predicted"/>
<reference evidence="4" key="2">
    <citation type="submission" date="2011-02" db="EMBL/GenBank/DDBJ databases">
        <title>The complete genome of Syntrophobotulus glycolicus DSM 8271.</title>
        <authorList>
            <person name="Lucas S."/>
            <person name="Copeland A."/>
            <person name="Lapidus A."/>
            <person name="Bruce D."/>
            <person name="Goodwin L."/>
            <person name="Pitluck S."/>
            <person name="Kyrpides N."/>
            <person name="Mavromatis K."/>
            <person name="Pagani I."/>
            <person name="Ivanova N."/>
            <person name="Mikhailova N."/>
            <person name="Chertkov O."/>
            <person name="Held B."/>
            <person name="Detter J.C."/>
            <person name="Tapia R."/>
            <person name="Han C."/>
            <person name="Land M."/>
            <person name="Hauser L."/>
            <person name="Markowitz V."/>
            <person name="Cheng J.-F."/>
            <person name="Hugenholtz P."/>
            <person name="Woyke T."/>
            <person name="Wu D."/>
            <person name="Spring S."/>
            <person name="Schroeder M."/>
            <person name="Brambilla E."/>
            <person name="Klenk H.-P."/>
            <person name="Eisen J.A."/>
        </authorList>
    </citation>
    <scope>NUCLEOTIDE SEQUENCE [LARGE SCALE GENOMIC DNA]</scope>
    <source>
        <strain evidence="4">DSM 8271 / FlGlyR</strain>
    </source>
</reference>
<dbReference type="Gene3D" id="1.10.10.10">
    <property type="entry name" value="Winged helix-like DNA-binding domain superfamily/Winged helix DNA-binding domain"/>
    <property type="match status" value="1"/>
</dbReference>
<dbReference type="Pfam" id="PF08281">
    <property type="entry name" value="Sigma70_r4_2"/>
    <property type="match status" value="1"/>
</dbReference>
<protein>
    <submittedName>
        <fullName evidence="3">RNA polymerase, sigma-24 subunit, ECF subfamily</fullName>
    </submittedName>
</protein>
<sequence length="89" mass="10058">MHVEIRGLERLSFRERQAVILKESGNSIEKIARILKISTSSVSTILARAKTKGYQIIAIIPENELGLEETLTEERISDESSSQEQEEDD</sequence>
<evidence type="ECO:0000313" key="3">
    <source>
        <dbReference type="EMBL" id="ADY54578.1"/>
    </source>
</evidence>
<dbReference type="HOGENOM" id="CLU_195880_0_0_9"/>
<dbReference type="STRING" id="645991.Sgly_0207"/>
<dbReference type="AlphaFoldDB" id="F0SW92"/>
<dbReference type="GO" id="GO:0003677">
    <property type="term" value="F:DNA binding"/>
    <property type="evidence" value="ECO:0007669"/>
    <property type="project" value="InterPro"/>
</dbReference>
<keyword evidence="4" id="KW-1185">Reference proteome</keyword>